<accession>A0ABT2UKL9</accession>
<evidence type="ECO:0000313" key="1">
    <source>
        <dbReference type="EMBL" id="MCU6795158.1"/>
    </source>
</evidence>
<dbReference type="RefSeq" id="WP_262686208.1">
    <property type="nucleotide sequence ID" value="NZ_JAOQIO010000094.1"/>
</dbReference>
<dbReference type="Proteomes" id="UP001652445">
    <property type="component" value="Unassembled WGS sequence"/>
</dbReference>
<gene>
    <name evidence="1" type="ORF">OB236_23915</name>
</gene>
<evidence type="ECO:0000313" key="2">
    <source>
        <dbReference type="Proteomes" id="UP001652445"/>
    </source>
</evidence>
<proteinExistence type="predicted"/>
<protein>
    <submittedName>
        <fullName evidence="1">Uncharacterized protein</fullName>
    </submittedName>
</protein>
<organism evidence="1 2">
    <name type="scientific">Paenibacillus baimaensis</name>
    <dbReference type="NCBI Taxonomy" id="2982185"/>
    <lineage>
        <taxon>Bacteria</taxon>
        <taxon>Bacillati</taxon>
        <taxon>Bacillota</taxon>
        <taxon>Bacilli</taxon>
        <taxon>Bacillales</taxon>
        <taxon>Paenibacillaceae</taxon>
        <taxon>Paenibacillus</taxon>
    </lineage>
</organism>
<reference evidence="1 2" key="1">
    <citation type="submission" date="2022-09" db="EMBL/GenBank/DDBJ databases">
        <authorList>
            <person name="Han X.L."/>
            <person name="Wang Q."/>
            <person name="Lu T."/>
        </authorList>
    </citation>
    <scope>NUCLEOTIDE SEQUENCE [LARGE SCALE GENOMIC DNA]</scope>
    <source>
        <strain evidence="1 2">WQ 127069</strain>
    </source>
</reference>
<sequence length="131" mass="15057">MYESELVIVHGPVLKTTNFEIFLQHSDKGVLEFKANSRGKAFSHAESRKIVELMWEHGDIVSLGIILEHRYNNGIIRKHPYIVNKYSHYYSLKKYNTAVTEKEVVDNVLRTLNKYKQAIKSTSGSSEETGL</sequence>
<comment type="caution">
    <text evidence="1">The sequence shown here is derived from an EMBL/GenBank/DDBJ whole genome shotgun (WGS) entry which is preliminary data.</text>
</comment>
<keyword evidence="2" id="KW-1185">Reference proteome</keyword>
<name>A0ABT2UKL9_9BACL</name>
<dbReference type="EMBL" id="JAOQIO010000094">
    <property type="protein sequence ID" value="MCU6795158.1"/>
    <property type="molecule type" value="Genomic_DNA"/>
</dbReference>